<dbReference type="RefSeq" id="WP_320185115.1">
    <property type="nucleotide sequence ID" value="NZ_CP138332.1"/>
</dbReference>
<dbReference type="Proteomes" id="UP001597525">
    <property type="component" value="Unassembled WGS sequence"/>
</dbReference>
<protein>
    <recommendedName>
        <fullName evidence="3">DUF2185 domain-containing protein</fullName>
    </recommendedName>
</protein>
<evidence type="ECO:0000313" key="1">
    <source>
        <dbReference type="EMBL" id="MFD2967196.1"/>
    </source>
</evidence>
<name>A0ABW6BGU3_9SPHI</name>
<sequence>MRKNTSELFDDSQFSDLREAVLTSLFVLNKTDVITSVYHYEEDGMWTFFGDSEVAESDYRLVAIEEIVDLDPSILLLPDMKPGFYARRKGVNDTFVIASI</sequence>
<dbReference type="EMBL" id="JBHUPB010000005">
    <property type="protein sequence ID" value="MFD2967196.1"/>
    <property type="molecule type" value="Genomic_DNA"/>
</dbReference>
<reference evidence="2" key="1">
    <citation type="journal article" date="2019" name="Int. J. Syst. Evol. Microbiol.">
        <title>The Global Catalogue of Microorganisms (GCM) 10K type strain sequencing project: providing services to taxonomists for standard genome sequencing and annotation.</title>
        <authorList>
            <consortium name="The Broad Institute Genomics Platform"/>
            <consortium name="The Broad Institute Genome Sequencing Center for Infectious Disease"/>
            <person name="Wu L."/>
            <person name="Ma J."/>
        </authorList>
    </citation>
    <scope>NUCLEOTIDE SEQUENCE [LARGE SCALE GENOMIC DNA]</scope>
    <source>
        <strain evidence="2">KCTC 22814</strain>
    </source>
</reference>
<comment type="caution">
    <text evidence="1">The sequence shown here is derived from an EMBL/GenBank/DDBJ whole genome shotgun (WGS) entry which is preliminary data.</text>
</comment>
<proteinExistence type="predicted"/>
<organism evidence="1 2">
    <name type="scientific">Sphingobacterium bambusae</name>
    <dbReference type="NCBI Taxonomy" id="662858"/>
    <lineage>
        <taxon>Bacteria</taxon>
        <taxon>Pseudomonadati</taxon>
        <taxon>Bacteroidota</taxon>
        <taxon>Sphingobacteriia</taxon>
        <taxon>Sphingobacteriales</taxon>
        <taxon>Sphingobacteriaceae</taxon>
        <taxon>Sphingobacterium</taxon>
    </lineage>
</organism>
<accession>A0ABW6BGU3</accession>
<evidence type="ECO:0000313" key="2">
    <source>
        <dbReference type="Proteomes" id="UP001597525"/>
    </source>
</evidence>
<gene>
    <name evidence="1" type="ORF">ACFS7Y_07350</name>
</gene>
<evidence type="ECO:0008006" key="3">
    <source>
        <dbReference type="Google" id="ProtNLM"/>
    </source>
</evidence>
<keyword evidence="2" id="KW-1185">Reference proteome</keyword>